<organism evidence="4 5">
    <name type="scientific">Marinobacter maroccanus</name>
    <dbReference type="NCBI Taxonomy" id="2055143"/>
    <lineage>
        <taxon>Bacteria</taxon>
        <taxon>Pseudomonadati</taxon>
        <taxon>Pseudomonadota</taxon>
        <taxon>Gammaproteobacteria</taxon>
        <taxon>Pseudomonadales</taxon>
        <taxon>Marinobacteraceae</taxon>
        <taxon>Marinobacter</taxon>
    </lineage>
</organism>
<gene>
    <name evidence="4" type="ORF">KEHDKFFH_08380</name>
</gene>
<evidence type="ECO:0000313" key="5">
    <source>
        <dbReference type="Proteomes" id="UP000239917"/>
    </source>
</evidence>
<dbReference type="InterPro" id="IPR050194">
    <property type="entry name" value="Glycosyltransferase_grp1"/>
</dbReference>
<keyword evidence="2" id="KW-0472">Membrane</keyword>
<dbReference type="Pfam" id="PF13439">
    <property type="entry name" value="Glyco_transf_4"/>
    <property type="match status" value="1"/>
</dbReference>
<evidence type="ECO:0000259" key="3">
    <source>
        <dbReference type="Pfam" id="PF13439"/>
    </source>
</evidence>
<feature type="domain" description="Glycosyltransferase subfamily 4-like N-terminal" evidence="3">
    <location>
        <begin position="18"/>
        <end position="174"/>
    </location>
</feature>
<proteinExistence type="predicted"/>
<sequence>MKVLTVANVNPDKFGSFEKYLVEFTDFLANKGHEHEILFSSEPIAEVSHALDRVGAIVKVMPAEDGQPRLSGWALFKLARSVNPDIVHLHFYPILCLFSFLMLFSRARLFATYHMSGAPADNGKATRVLKNIRWWLLGSAHRRIFCVSRYNREKFINDYRCPPAVAEVVYNAVNQTTFESIRAQRKNRRRGKTLPVKFISVAYPLPGKGIQNLIKACAVLQRRHLEFELLIVGDGRLPTSSELPGLSTRVEGSPRSLESSHEGIGNDDELATSIESMIESNEIRLRWDHIAKSSMEKSNLLTRLVEVVTVIGISGNVWAR</sequence>
<evidence type="ECO:0000256" key="2">
    <source>
        <dbReference type="SAM" id="Phobius"/>
    </source>
</evidence>
<dbReference type="PANTHER" id="PTHR45947">
    <property type="entry name" value="SULFOQUINOVOSYL TRANSFERASE SQD2"/>
    <property type="match status" value="1"/>
</dbReference>
<dbReference type="CDD" id="cd03801">
    <property type="entry name" value="GT4_PimA-like"/>
    <property type="match status" value="1"/>
</dbReference>
<dbReference type="GO" id="GO:0016757">
    <property type="term" value="F:glycosyltransferase activity"/>
    <property type="evidence" value="ECO:0007669"/>
    <property type="project" value="UniProtKB-ARBA"/>
</dbReference>
<keyword evidence="2" id="KW-1133">Transmembrane helix</keyword>
<feature type="transmembrane region" description="Helical" evidence="2">
    <location>
        <begin position="86"/>
        <end position="105"/>
    </location>
</feature>
<dbReference type="EMBL" id="PSSX01000005">
    <property type="protein sequence ID" value="PPI84709.1"/>
    <property type="molecule type" value="Genomic_DNA"/>
</dbReference>
<name>A0A2S5ZBE6_9GAMM</name>
<accession>A0A2S5ZBE6</accession>
<keyword evidence="5" id="KW-1185">Reference proteome</keyword>
<dbReference type="AlphaFoldDB" id="A0A2S5ZBE6"/>
<dbReference type="InterPro" id="IPR028098">
    <property type="entry name" value="Glyco_trans_4-like_N"/>
</dbReference>
<evidence type="ECO:0000313" key="4">
    <source>
        <dbReference type="EMBL" id="PPI84709.1"/>
    </source>
</evidence>
<dbReference type="RefSeq" id="WP_104321491.1">
    <property type="nucleotide sequence ID" value="NZ_PSSX01000005.1"/>
</dbReference>
<evidence type="ECO:0000256" key="1">
    <source>
        <dbReference type="SAM" id="MobiDB-lite"/>
    </source>
</evidence>
<dbReference type="Proteomes" id="UP000239917">
    <property type="component" value="Unassembled WGS sequence"/>
</dbReference>
<dbReference type="SUPFAM" id="SSF53756">
    <property type="entry name" value="UDP-Glycosyltransferase/glycogen phosphorylase"/>
    <property type="match status" value="1"/>
</dbReference>
<dbReference type="Gene3D" id="3.40.50.2000">
    <property type="entry name" value="Glycogen Phosphorylase B"/>
    <property type="match status" value="2"/>
</dbReference>
<reference evidence="4 5" key="1">
    <citation type="submission" date="2018-01" db="EMBL/GenBank/DDBJ databases">
        <title>Complete genome sequences of the type strains of Marinobacter flavimaris and Marinobacter maroccanus.</title>
        <authorList>
            <person name="Palau M."/>
            <person name="Boujida N."/>
            <person name="Manresa A."/>
            <person name="Minana-Galbis D."/>
        </authorList>
    </citation>
    <scope>NUCLEOTIDE SEQUENCE [LARGE SCALE GENOMIC DNA]</scope>
    <source>
        <strain evidence="4 5">N4</strain>
    </source>
</reference>
<keyword evidence="2" id="KW-0812">Transmembrane</keyword>
<dbReference type="PANTHER" id="PTHR45947:SF3">
    <property type="entry name" value="SULFOQUINOVOSYL TRANSFERASE SQD2"/>
    <property type="match status" value="1"/>
</dbReference>
<feature type="region of interest" description="Disordered" evidence="1">
    <location>
        <begin position="242"/>
        <end position="266"/>
    </location>
</feature>
<comment type="caution">
    <text evidence="4">The sequence shown here is derived from an EMBL/GenBank/DDBJ whole genome shotgun (WGS) entry which is preliminary data.</text>
</comment>
<protein>
    <recommendedName>
        <fullName evidence="3">Glycosyltransferase subfamily 4-like N-terminal domain-containing protein</fullName>
    </recommendedName>
</protein>
<dbReference type="OrthoDB" id="9802525at2"/>